<protein>
    <submittedName>
        <fullName evidence="1">HAD family hydrolase</fullName>
    </submittedName>
</protein>
<sequence length="206" mass="23057">MDGIIFDVDGTIWDATEVVARTWTHYVKEHTQLNTVITAPMLKSLFGQLLPDISRQLFPSLSQEDQLKLINILCKKEHEALKKEGAPVYENMEEVLKELSGRFPLFIVSNCQAGYIELVMEKTGFAPMITDYLCPGISGQAKAENIMALVKKHHLHAPVYVGDTKGDFEACQKAGVDFIFASYGYGTVENPDYIIKKPADLLTICR</sequence>
<dbReference type="Gene3D" id="1.10.150.240">
    <property type="entry name" value="Putative phosphatase, domain 2"/>
    <property type="match status" value="1"/>
</dbReference>
<dbReference type="InterPro" id="IPR041492">
    <property type="entry name" value="HAD_2"/>
</dbReference>
<dbReference type="RefSeq" id="WP_158420624.1">
    <property type="nucleotide sequence ID" value="NZ_JAOQJL010000004.1"/>
</dbReference>
<dbReference type="PANTHER" id="PTHR43434:SF1">
    <property type="entry name" value="PHOSPHOGLYCOLATE PHOSPHATASE"/>
    <property type="match status" value="1"/>
</dbReference>
<organism evidence="1 2">
    <name type="scientific">Blautia ammoniilytica</name>
    <dbReference type="NCBI Taxonomy" id="2981782"/>
    <lineage>
        <taxon>Bacteria</taxon>
        <taxon>Bacillati</taxon>
        <taxon>Bacillota</taxon>
        <taxon>Clostridia</taxon>
        <taxon>Lachnospirales</taxon>
        <taxon>Lachnospiraceae</taxon>
        <taxon>Blautia</taxon>
    </lineage>
</organism>
<gene>
    <name evidence="1" type="ORF">OCV61_03085</name>
</gene>
<dbReference type="InterPro" id="IPR023198">
    <property type="entry name" value="PGP-like_dom2"/>
</dbReference>
<dbReference type="Gene3D" id="3.40.50.1000">
    <property type="entry name" value="HAD superfamily/HAD-like"/>
    <property type="match status" value="1"/>
</dbReference>
<dbReference type="InterPro" id="IPR023214">
    <property type="entry name" value="HAD_sf"/>
</dbReference>
<dbReference type="EMBL" id="JAOQJL010000004">
    <property type="protein sequence ID" value="MCU6764392.1"/>
    <property type="molecule type" value="Genomic_DNA"/>
</dbReference>
<comment type="caution">
    <text evidence="1">The sequence shown here is derived from an EMBL/GenBank/DDBJ whole genome shotgun (WGS) entry which is preliminary data.</text>
</comment>
<reference evidence="1 2" key="1">
    <citation type="journal article" date="2021" name="ISME Commun">
        <title>Automated analysis of genomic sequences facilitates high-throughput and comprehensive description of bacteria.</title>
        <authorList>
            <person name="Hitch T.C.A."/>
        </authorList>
    </citation>
    <scope>NUCLEOTIDE SEQUENCE [LARGE SCALE GENOMIC DNA]</scope>
    <source>
        <strain evidence="1 2">Sanger_23</strain>
    </source>
</reference>
<dbReference type="InterPro" id="IPR050155">
    <property type="entry name" value="HAD-like_hydrolase_sf"/>
</dbReference>
<accession>A0ABT2TQA7</accession>
<dbReference type="InterPro" id="IPR006439">
    <property type="entry name" value="HAD-SF_hydro_IA"/>
</dbReference>
<dbReference type="GO" id="GO:0016787">
    <property type="term" value="F:hydrolase activity"/>
    <property type="evidence" value="ECO:0007669"/>
    <property type="project" value="UniProtKB-KW"/>
</dbReference>
<dbReference type="SFLD" id="SFLDS00003">
    <property type="entry name" value="Haloacid_Dehalogenase"/>
    <property type="match status" value="1"/>
</dbReference>
<dbReference type="SFLD" id="SFLDG01129">
    <property type="entry name" value="C1.5:_HAD__Beta-PGM__Phosphata"/>
    <property type="match status" value="1"/>
</dbReference>
<name>A0ABT2TQA7_9FIRM</name>
<proteinExistence type="predicted"/>
<dbReference type="Pfam" id="PF13419">
    <property type="entry name" value="HAD_2"/>
    <property type="match status" value="1"/>
</dbReference>
<dbReference type="Proteomes" id="UP001652409">
    <property type="component" value="Unassembled WGS sequence"/>
</dbReference>
<keyword evidence="2" id="KW-1185">Reference proteome</keyword>
<dbReference type="SUPFAM" id="SSF56784">
    <property type="entry name" value="HAD-like"/>
    <property type="match status" value="1"/>
</dbReference>
<dbReference type="NCBIfam" id="TIGR01549">
    <property type="entry name" value="HAD-SF-IA-v1"/>
    <property type="match status" value="1"/>
</dbReference>
<dbReference type="PANTHER" id="PTHR43434">
    <property type="entry name" value="PHOSPHOGLYCOLATE PHOSPHATASE"/>
    <property type="match status" value="1"/>
</dbReference>
<evidence type="ECO:0000313" key="1">
    <source>
        <dbReference type="EMBL" id="MCU6764392.1"/>
    </source>
</evidence>
<dbReference type="InterPro" id="IPR036412">
    <property type="entry name" value="HAD-like_sf"/>
</dbReference>
<keyword evidence="1" id="KW-0378">Hydrolase</keyword>
<evidence type="ECO:0000313" key="2">
    <source>
        <dbReference type="Proteomes" id="UP001652409"/>
    </source>
</evidence>